<dbReference type="Gene3D" id="1.20.1250.20">
    <property type="entry name" value="MFS general substrate transporter like domains"/>
    <property type="match status" value="2"/>
</dbReference>
<feature type="transmembrane region" description="Helical" evidence="7">
    <location>
        <begin position="221"/>
        <end position="239"/>
    </location>
</feature>
<evidence type="ECO:0000256" key="3">
    <source>
        <dbReference type="ARBA" id="ARBA00022475"/>
    </source>
</evidence>
<evidence type="ECO:0000256" key="1">
    <source>
        <dbReference type="ARBA" id="ARBA00004651"/>
    </source>
</evidence>
<comment type="subcellular location">
    <subcellularLocation>
        <location evidence="1">Cell membrane</location>
        <topology evidence="1">Multi-pass membrane protein</topology>
    </subcellularLocation>
</comment>
<feature type="domain" description="Major facilitator superfamily (MFS) profile" evidence="8">
    <location>
        <begin position="1"/>
        <end position="413"/>
    </location>
</feature>
<feature type="transmembrane region" description="Helical" evidence="7">
    <location>
        <begin position="166"/>
        <end position="183"/>
    </location>
</feature>
<dbReference type="InterPro" id="IPR020846">
    <property type="entry name" value="MFS_dom"/>
</dbReference>
<feature type="transmembrane region" description="Helical" evidence="7">
    <location>
        <begin position="271"/>
        <end position="290"/>
    </location>
</feature>
<feature type="transmembrane region" description="Helical" evidence="7">
    <location>
        <begin position="364"/>
        <end position="385"/>
    </location>
</feature>
<dbReference type="PROSITE" id="PS50850">
    <property type="entry name" value="MFS"/>
    <property type="match status" value="1"/>
</dbReference>
<name>A0ABW6KB28_9BACI</name>
<feature type="transmembrane region" description="Helical" evidence="7">
    <location>
        <begin position="74"/>
        <end position="92"/>
    </location>
</feature>
<dbReference type="InterPro" id="IPR036259">
    <property type="entry name" value="MFS_trans_sf"/>
</dbReference>
<keyword evidence="4 7" id="KW-0812">Transmembrane</keyword>
<evidence type="ECO:0000256" key="4">
    <source>
        <dbReference type="ARBA" id="ARBA00022692"/>
    </source>
</evidence>
<dbReference type="EMBL" id="JBIACK010000001">
    <property type="protein sequence ID" value="MFE8700125.1"/>
    <property type="molecule type" value="Genomic_DNA"/>
</dbReference>
<keyword evidence="6 7" id="KW-0472">Membrane</keyword>
<feature type="transmembrane region" description="Helical" evidence="7">
    <location>
        <begin position="42"/>
        <end position="62"/>
    </location>
</feature>
<feature type="transmembrane region" description="Helical" evidence="7">
    <location>
        <begin position="98"/>
        <end position="118"/>
    </location>
</feature>
<evidence type="ECO:0000313" key="9">
    <source>
        <dbReference type="EMBL" id="MFE8700125.1"/>
    </source>
</evidence>
<accession>A0ABW6KB28</accession>
<feature type="transmembrane region" description="Helical" evidence="7">
    <location>
        <begin position="391"/>
        <end position="412"/>
    </location>
</feature>
<evidence type="ECO:0000259" key="8">
    <source>
        <dbReference type="PROSITE" id="PS50850"/>
    </source>
</evidence>
<evidence type="ECO:0000256" key="7">
    <source>
        <dbReference type="SAM" id="Phobius"/>
    </source>
</evidence>
<evidence type="ECO:0000313" key="10">
    <source>
        <dbReference type="Proteomes" id="UP001601059"/>
    </source>
</evidence>
<keyword evidence="5 7" id="KW-1133">Transmembrane helix</keyword>
<dbReference type="InterPro" id="IPR050171">
    <property type="entry name" value="MFS_Transporters"/>
</dbReference>
<dbReference type="InterPro" id="IPR011701">
    <property type="entry name" value="MFS"/>
</dbReference>
<organism evidence="9 10">
    <name type="scientific">Cytobacillus spartinae</name>
    <dbReference type="NCBI Taxonomy" id="3299023"/>
    <lineage>
        <taxon>Bacteria</taxon>
        <taxon>Bacillati</taxon>
        <taxon>Bacillota</taxon>
        <taxon>Bacilli</taxon>
        <taxon>Bacillales</taxon>
        <taxon>Bacillaceae</taxon>
        <taxon>Cytobacillus</taxon>
    </lineage>
</organism>
<proteinExistence type="predicted"/>
<dbReference type="PANTHER" id="PTHR23517:SF3">
    <property type="entry name" value="INTEGRAL MEMBRANE TRANSPORT PROTEIN"/>
    <property type="match status" value="1"/>
</dbReference>
<dbReference type="PANTHER" id="PTHR23517">
    <property type="entry name" value="RESISTANCE PROTEIN MDTM, PUTATIVE-RELATED-RELATED"/>
    <property type="match status" value="1"/>
</dbReference>
<sequence length="425" mass="47968">MRIRDWDLNLKVRLFGEAMMNITFWMFFPFLTIYFAEEFGKAQAGLLLVCSQLFSVFANLMGGYCADRFGRKTMMVLSSFGQGVCFLIFALASSPWFHSPWIGFIAFALVGCFGSIYWPASQAMVADVVPEKDRSNVFAVFYTSINIAVVVGPLLGAIFYSNYFSQLLLICGIICIGLSLILAKLTRETAPVMTQVNKSDKWYSFLKNQVKDYGVILKDRVFLLFIVAGVLVSQTFMQLDLLFPVYTKDVVHNQTFFAFGDWSIKVSGEQAFGIILSENGLIVALLTVVVTRWMLKYRERNVFILSSCMYAIAIFFFGQTQWIWGLIFAMAIFTLGELMVAGLQQSFISKISPENMRGQYFAAASLRFTIGKTIAPISIPLTVWIGYQWTFMILGLLALVSALLYWVMFAMIEKPKAVLLKKSSI</sequence>
<feature type="transmembrane region" description="Helical" evidence="7">
    <location>
        <begin position="302"/>
        <end position="318"/>
    </location>
</feature>
<dbReference type="PROSITE" id="PS00216">
    <property type="entry name" value="SUGAR_TRANSPORT_1"/>
    <property type="match status" value="1"/>
</dbReference>
<gene>
    <name evidence="9" type="ORF">ACFYKX_05740</name>
</gene>
<evidence type="ECO:0000256" key="2">
    <source>
        <dbReference type="ARBA" id="ARBA00022448"/>
    </source>
</evidence>
<feature type="transmembrane region" description="Helical" evidence="7">
    <location>
        <begin position="324"/>
        <end position="343"/>
    </location>
</feature>
<comment type="caution">
    <text evidence="9">The sequence shown here is derived from an EMBL/GenBank/DDBJ whole genome shotgun (WGS) entry which is preliminary data.</text>
</comment>
<feature type="transmembrane region" description="Helical" evidence="7">
    <location>
        <begin position="139"/>
        <end position="160"/>
    </location>
</feature>
<evidence type="ECO:0000256" key="5">
    <source>
        <dbReference type="ARBA" id="ARBA00022989"/>
    </source>
</evidence>
<dbReference type="RefSeq" id="WP_389358908.1">
    <property type="nucleotide sequence ID" value="NZ_JBIACK010000001.1"/>
</dbReference>
<dbReference type="SUPFAM" id="SSF103473">
    <property type="entry name" value="MFS general substrate transporter"/>
    <property type="match status" value="1"/>
</dbReference>
<dbReference type="Proteomes" id="UP001601059">
    <property type="component" value="Unassembled WGS sequence"/>
</dbReference>
<keyword evidence="10" id="KW-1185">Reference proteome</keyword>
<keyword evidence="3" id="KW-1003">Cell membrane</keyword>
<keyword evidence="2" id="KW-0813">Transport</keyword>
<protein>
    <submittedName>
        <fullName evidence="9">MDR family MFS transporter</fullName>
    </submittedName>
</protein>
<dbReference type="CDD" id="cd17329">
    <property type="entry name" value="MFS_MdtH_MDR_like"/>
    <property type="match status" value="1"/>
</dbReference>
<dbReference type="Pfam" id="PF07690">
    <property type="entry name" value="MFS_1"/>
    <property type="match status" value="2"/>
</dbReference>
<evidence type="ECO:0000256" key="6">
    <source>
        <dbReference type="ARBA" id="ARBA00023136"/>
    </source>
</evidence>
<feature type="transmembrane region" description="Helical" evidence="7">
    <location>
        <begin position="12"/>
        <end position="36"/>
    </location>
</feature>
<reference evidence="9 10" key="1">
    <citation type="submission" date="2024-08" db="EMBL/GenBank/DDBJ databases">
        <title>Two novel Cytobacillus novel species.</title>
        <authorList>
            <person name="Liu G."/>
        </authorList>
    </citation>
    <scope>NUCLEOTIDE SEQUENCE [LARGE SCALE GENOMIC DNA]</scope>
    <source>
        <strain evidence="9 10">FJAT-54145</strain>
    </source>
</reference>
<dbReference type="InterPro" id="IPR005829">
    <property type="entry name" value="Sugar_transporter_CS"/>
</dbReference>